<gene>
    <name evidence="1" type="ORF">SCF082_LOCUS25448</name>
</gene>
<name>A0ABP0M084_9DINO</name>
<keyword evidence="2" id="KW-1185">Reference proteome</keyword>
<dbReference type="Proteomes" id="UP001642464">
    <property type="component" value="Unassembled WGS sequence"/>
</dbReference>
<evidence type="ECO:0000313" key="1">
    <source>
        <dbReference type="EMBL" id="CAK9044908.1"/>
    </source>
</evidence>
<feature type="non-terminal residue" evidence="1">
    <location>
        <position position="55"/>
    </location>
</feature>
<accession>A0ABP0M084</accession>
<comment type="caution">
    <text evidence="1">The sequence shown here is derived from an EMBL/GenBank/DDBJ whole genome shotgun (WGS) entry which is preliminary data.</text>
</comment>
<dbReference type="EMBL" id="CAXAMM010019080">
    <property type="protein sequence ID" value="CAK9044908.1"/>
    <property type="molecule type" value="Genomic_DNA"/>
</dbReference>
<feature type="non-terminal residue" evidence="1">
    <location>
        <position position="1"/>
    </location>
</feature>
<reference evidence="1 2" key="1">
    <citation type="submission" date="2024-02" db="EMBL/GenBank/DDBJ databases">
        <authorList>
            <person name="Chen Y."/>
            <person name="Shah S."/>
            <person name="Dougan E. K."/>
            <person name="Thang M."/>
            <person name="Chan C."/>
        </authorList>
    </citation>
    <scope>NUCLEOTIDE SEQUENCE [LARGE SCALE GENOMIC DNA]</scope>
</reference>
<sequence>ATHDRLAKVLRDVFDLKIEKGESTAACSGKVRAAFPLLRFAKLSPERKAVVVAAP</sequence>
<proteinExistence type="predicted"/>
<organism evidence="1 2">
    <name type="scientific">Durusdinium trenchii</name>
    <dbReference type="NCBI Taxonomy" id="1381693"/>
    <lineage>
        <taxon>Eukaryota</taxon>
        <taxon>Sar</taxon>
        <taxon>Alveolata</taxon>
        <taxon>Dinophyceae</taxon>
        <taxon>Suessiales</taxon>
        <taxon>Symbiodiniaceae</taxon>
        <taxon>Durusdinium</taxon>
    </lineage>
</organism>
<protein>
    <submittedName>
        <fullName evidence="1">Uncharacterized protein</fullName>
    </submittedName>
</protein>
<evidence type="ECO:0000313" key="2">
    <source>
        <dbReference type="Proteomes" id="UP001642464"/>
    </source>
</evidence>